<protein>
    <submittedName>
        <fullName evidence="2">Uncharacterized protein</fullName>
    </submittedName>
</protein>
<feature type="compositionally biased region" description="Polar residues" evidence="1">
    <location>
        <begin position="156"/>
        <end position="168"/>
    </location>
</feature>
<dbReference type="EMBL" id="LAZR01003499">
    <property type="protein sequence ID" value="KKN17683.1"/>
    <property type="molecule type" value="Genomic_DNA"/>
</dbReference>
<feature type="compositionally biased region" description="Polar residues" evidence="1">
    <location>
        <begin position="119"/>
        <end position="132"/>
    </location>
</feature>
<organism evidence="2">
    <name type="scientific">marine sediment metagenome</name>
    <dbReference type="NCBI Taxonomy" id="412755"/>
    <lineage>
        <taxon>unclassified sequences</taxon>
        <taxon>metagenomes</taxon>
        <taxon>ecological metagenomes</taxon>
    </lineage>
</organism>
<evidence type="ECO:0000313" key="2">
    <source>
        <dbReference type="EMBL" id="KKN17683.1"/>
    </source>
</evidence>
<sequence>MDQAMMDAMSLGGGNQYLEDNFEAPIQVPDPSGQMVEVDPEALAMEGVGYAAKYMGKNGSTQATHLGRAETMTKAQLGQQIENEKRGYPSNLEEAEKVQELEGKVLNIEVGISQILSRLSGQSSPEKTPLSGTTGGNPESPVVPTTPQPEVFETAKQPSPLLNDSSESNEPESKQQRLRQVTLRSGKKISIPTILAQATNLGQTSDQEAPLAKPEIDLPENFGDAAWDDDPIAVVPGVEKSPAEDPKVKQVMNLVQEVNSFLATNDVHRFWRRTLSTGMHRHVGYSGWNKELQVEFNKRFEGFLKDPVFVSSICKKVIGMEMGYALGVKKAASFLVAVAGYTAFAMCGLE</sequence>
<reference evidence="2" key="1">
    <citation type="journal article" date="2015" name="Nature">
        <title>Complex archaea that bridge the gap between prokaryotes and eukaryotes.</title>
        <authorList>
            <person name="Spang A."/>
            <person name="Saw J.H."/>
            <person name="Jorgensen S.L."/>
            <person name="Zaremba-Niedzwiedzka K."/>
            <person name="Martijn J."/>
            <person name="Lind A.E."/>
            <person name="van Eijk R."/>
            <person name="Schleper C."/>
            <person name="Guy L."/>
            <person name="Ettema T.J."/>
        </authorList>
    </citation>
    <scope>NUCLEOTIDE SEQUENCE</scope>
</reference>
<dbReference type="AlphaFoldDB" id="A0A0F9RKC2"/>
<gene>
    <name evidence="2" type="ORF">LCGC14_0963420</name>
</gene>
<accession>A0A0F9RKC2</accession>
<feature type="region of interest" description="Disordered" evidence="1">
    <location>
        <begin position="119"/>
        <end position="182"/>
    </location>
</feature>
<evidence type="ECO:0000256" key="1">
    <source>
        <dbReference type="SAM" id="MobiDB-lite"/>
    </source>
</evidence>
<comment type="caution">
    <text evidence="2">The sequence shown here is derived from an EMBL/GenBank/DDBJ whole genome shotgun (WGS) entry which is preliminary data.</text>
</comment>
<proteinExistence type="predicted"/>
<name>A0A0F9RKC2_9ZZZZ</name>